<keyword evidence="7" id="KW-0653">Protein transport</keyword>
<evidence type="ECO:0000256" key="6">
    <source>
        <dbReference type="ARBA" id="ARBA00022892"/>
    </source>
</evidence>
<dbReference type="Proteomes" id="UP001172684">
    <property type="component" value="Unassembled WGS sequence"/>
</dbReference>
<sequence>MSVPDSKSQDITVLNLRRLLSRLEQTLLSPDADPYLRKSLPERTRVGANLEYARSLLLRLEHDSANIKIQSRKQALQTELQQKRDLIKQLNQRLQELAQLDDDSVDEDSESSEDDSVAPSYAPAQDVSSSIDTEHAAAQGNPALQQAAANVTSMLRSRFPKPDDPPQDTGTSTSSSLFPAQPKNTANGADTDLKERETLLSHDRNEQEVLTESLLQMTQALKQQAIETGSFLETEDKEVLAGATSGLEKNASGLEAASTRMGALRRMTEGRGLWGRLMMYAWIAGLWLLAFIIVFILPKLRF</sequence>
<evidence type="ECO:0000256" key="8">
    <source>
        <dbReference type="ARBA" id="ARBA00022989"/>
    </source>
</evidence>
<evidence type="ECO:0000313" key="13">
    <source>
        <dbReference type="Proteomes" id="UP001172684"/>
    </source>
</evidence>
<comment type="caution">
    <text evidence="12">The sequence shown here is derived from an EMBL/GenBank/DDBJ whole genome shotgun (WGS) entry which is preliminary data.</text>
</comment>
<feature type="compositionally biased region" description="Acidic residues" evidence="10">
    <location>
        <begin position="100"/>
        <end position="116"/>
    </location>
</feature>
<keyword evidence="5" id="KW-0256">Endoplasmic reticulum</keyword>
<reference evidence="12" key="1">
    <citation type="submission" date="2022-10" db="EMBL/GenBank/DDBJ databases">
        <title>Culturing micro-colonial fungi from biological soil crusts in the Mojave desert and describing Neophaeococcomyces mojavensis, and introducing the new genera and species Taxawa tesnikishii.</title>
        <authorList>
            <person name="Kurbessoian T."/>
            <person name="Stajich J.E."/>
        </authorList>
    </citation>
    <scope>NUCLEOTIDE SEQUENCE</scope>
    <source>
        <strain evidence="12">TK_1</strain>
    </source>
</reference>
<evidence type="ECO:0000256" key="11">
    <source>
        <dbReference type="SAM" id="Phobius"/>
    </source>
</evidence>
<dbReference type="PANTHER" id="PTHR13050:SF7">
    <property type="entry name" value="VESICLE TRANSPORT PROTEIN USE1"/>
    <property type="match status" value="1"/>
</dbReference>
<evidence type="ECO:0000256" key="2">
    <source>
        <dbReference type="ARBA" id="ARBA00007891"/>
    </source>
</evidence>
<dbReference type="EMBL" id="JAPDRL010000030">
    <property type="protein sequence ID" value="KAJ9665338.1"/>
    <property type="molecule type" value="Genomic_DNA"/>
</dbReference>
<evidence type="ECO:0000256" key="9">
    <source>
        <dbReference type="ARBA" id="ARBA00023136"/>
    </source>
</evidence>
<comment type="similarity">
    <text evidence="2">Belongs to the USE1 family.</text>
</comment>
<proteinExistence type="inferred from homology"/>
<name>A0ABQ9NTW5_9PEZI</name>
<keyword evidence="6" id="KW-0931">ER-Golgi transport</keyword>
<evidence type="ECO:0008006" key="14">
    <source>
        <dbReference type="Google" id="ProtNLM"/>
    </source>
</evidence>
<gene>
    <name evidence="12" type="ORF">H2201_004630</name>
</gene>
<keyword evidence="8 11" id="KW-1133">Transmembrane helix</keyword>
<comment type="subcellular location">
    <subcellularLocation>
        <location evidence="1">Endoplasmic reticulum membrane</location>
        <topology evidence="1">Single-pass type IV membrane protein</topology>
    </subcellularLocation>
</comment>
<evidence type="ECO:0000256" key="4">
    <source>
        <dbReference type="ARBA" id="ARBA00022692"/>
    </source>
</evidence>
<protein>
    <recommendedName>
        <fullName evidence="14">Synaptobrevin</fullName>
    </recommendedName>
</protein>
<feature type="transmembrane region" description="Helical" evidence="11">
    <location>
        <begin position="277"/>
        <end position="297"/>
    </location>
</feature>
<feature type="region of interest" description="Disordered" evidence="10">
    <location>
        <begin position="156"/>
        <end position="191"/>
    </location>
</feature>
<keyword evidence="13" id="KW-1185">Reference proteome</keyword>
<evidence type="ECO:0000256" key="1">
    <source>
        <dbReference type="ARBA" id="ARBA00004163"/>
    </source>
</evidence>
<evidence type="ECO:0000256" key="3">
    <source>
        <dbReference type="ARBA" id="ARBA00022448"/>
    </source>
</evidence>
<keyword evidence="4 11" id="KW-0812">Transmembrane</keyword>
<dbReference type="PANTHER" id="PTHR13050">
    <property type="entry name" value="USE1-LIKE PROTEIN"/>
    <property type="match status" value="1"/>
</dbReference>
<evidence type="ECO:0000256" key="7">
    <source>
        <dbReference type="ARBA" id="ARBA00022927"/>
    </source>
</evidence>
<accession>A0ABQ9NTW5</accession>
<evidence type="ECO:0000256" key="5">
    <source>
        <dbReference type="ARBA" id="ARBA00022824"/>
    </source>
</evidence>
<dbReference type="InterPro" id="IPR019150">
    <property type="entry name" value="Vesicle_transport_protein_Use1"/>
</dbReference>
<evidence type="ECO:0000313" key="12">
    <source>
        <dbReference type="EMBL" id="KAJ9665338.1"/>
    </source>
</evidence>
<evidence type="ECO:0000256" key="10">
    <source>
        <dbReference type="SAM" id="MobiDB-lite"/>
    </source>
</evidence>
<keyword evidence="3" id="KW-0813">Transport</keyword>
<feature type="region of interest" description="Disordered" evidence="10">
    <location>
        <begin position="100"/>
        <end position="135"/>
    </location>
</feature>
<organism evidence="12 13">
    <name type="scientific">Coniosporium apollinis</name>
    <dbReference type="NCBI Taxonomy" id="61459"/>
    <lineage>
        <taxon>Eukaryota</taxon>
        <taxon>Fungi</taxon>
        <taxon>Dikarya</taxon>
        <taxon>Ascomycota</taxon>
        <taxon>Pezizomycotina</taxon>
        <taxon>Dothideomycetes</taxon>
        <taxon>Dothideomycetes incertae sedis</taxon>
        <taxon>Coniosporium</taxon>
    </lineage>
</organism>
<keyword evidence="9 11" id="KW-0472">Membrane</keyword>
<feature type="compositionally biased region" description="Polar residues" evidence="10">
    <location>
        <begin position="168"/>
        <end position="188"/>
    </location>
</feature>